<dbReference type="SMART" id="SM01126">
    <property type="entry name" value="DDE_Tnp_IS1595"/>
    <property type="match status" value="1"/>
</dbReference>
<feature type="domain" description="ISXO2-like transposase" evidence="1">
    <location>
        <begin position="1"/>
        <end position="114"/>
    </location>
</feature>
<dbReference type="Pfam" id="PF12762">
    <property type="entry name" value="DDE_Tnp_IS1595"/>
    <property type="match status" value="1"/>
</dbReference>
<dbReference type="InterPro" id="IPR024445">
    <property type="entry name" value="Tnp_ISXO2-like"/>
</dbReference>
<dbReference type="PATRIC" id="fig|1666911.3.peg.3219"/>
<organism evidence="2 3">
    <name type="scientific">Phormidesmis priestleyi Ana</name>
    <dbReference type="NCBI Taxonomy" id="1666911"/>
    <lineage>
        <taxon>Bacteria</taxon>
        <taxon>Bacillati</taxon>
        <taxon>Cyanobacteriota</taxon>
        <taxon>Cyanophyceae</taxon>
        <taxon>Leptolyngbyales</taxon>
        <taxon>Leptolyngbyaceae</taxon>
        <taxon>Phormidesmis</taxon>
    </lineage>
</organism>
<evidence type="ECO:0000313" key="3">
    <source>
        <dbReference type="Proteomes" id="UP000050465"/>
    </source>
</evidence>
<dbReference type="EMBL" id="LJZR01000054">
    <property type="protein sequence ID" value="KPQ32515.1"/>
    <property type="molecule type" value="Genomic_DNA"/>
</dbReference>
<proteinExistence type="predicted"/>
<dbReference type="NCBIfam" id="NF033547">
    <property type="entry name" value="transpos_IS1595"/>
    <property type="match status" value="1"/>
</dbReference>
<gene>
    <name evidence="2" type="ORF">HLUCCA11_21290</name>
</gene>
<dbReference type="STRING" id="1666911.HLUCCA11_21290"/>
<reference evidence="2 3" key="1">
    <citation type="submission" date="2015-09" db="EMBL/GenBank/DDBJ databases">
        <title>Identification and resolution of microdiversity through metagenomic sequencing of parallel consortia.</title>
        <authorList>
            <person name="Nelson W.C."/>
            <person name="Romine M.F."/>
            <person name="Lindemann S.R."/>
        </authorList>
    </citation>
    <scope>NUCLEOTIDE SEQUENCE [LARGE SCALE GENOMIC DNA]</scope>
    <source>
        <strain evidence="2">Ana</strain>
    </source>
</reference>
<evidence type="ECO:0000313" key="2">
    <source>
        <dbReference type="EMBL" id="KPQ32515.1"/>
    </source>
</evidence>
<name>A0A0P7YQM2_9CYAN</name>
<comment type="caution">
    <text evidence="2">The sequence shown here is derived from an EMBL/GenBank/DDBJ whole genome shotgun (WGS) entry which is preliminary data.</text>
</comment>
<protein>
    <submittedName>
        <fullName evidence="2">ISXO2-like transposase domain</fullName>
    </submittedName>
</protein>
<sequence length="132" mass="14917">MIDRGGAVVIKMLANVQQQTIKPIIQATVSAGTLIYTDEYDIYARLESWGYAHKSVCHSAGEYTRDEDGDGFCEVHVNTMEGFWSLLRSWLRPHRGISQEKLPIYLGFFEFVHNARKRGKALLDGLLNTLLG</sequence>
<dbReference type="AlphaFoldDB" id="A0A0P7YQM2"/>
<accession>A0A0P7YQM2</accession>
<evidence type="ECO:0000259" key="1">
    <source>
        <dbReference type="SMART" id="SM01126"/>
    </source>
</evidence>
<dbReference type="Proteomes" id="UP000050465">
    <property type="component" value="Unassembled WGS sequence"/>
</dbReference>